<evidence type="ECO:0000256" key="2">
    <source>
        <dbReference type="SAM" id="MobiDB-lite"/>
    </source>
</evidence>
<protein>
    <recommendedName>
        <fullName evidence="3">NF-kappa-B-activating protein C-terminal domain-containing protein</fullName>
    </recommendedName>
</protein>
<accession>T1L1A1</accession>
<dbReference type="GO" id="GO:0010468">
    <property type="term" value="P:regulation of gene expression"/>
    <property type="evidence" value="ECO:0007669"/>
    <property type="project" value="TreeGrafter"/>
</dbReference>
<dbReference type="Pfam" id="PF06047">
    <property type="entry name" value="Nkap_C"/>
    <property type="match status" value="1"/>
</dbReference>
<feature type="compositionally biased region" description="Basic residues" evidence="2">
    <location>
        <begin position="68"/>
        <end position="91"/>
    </location>
</feature>
<feature type="compositionally biased region" description="Basic and acidic residues" evidence="2">
    <location>
        <begin position="128"/>
        <end position="141"/>
    </location>
</feature>
<keyword evidence="5" id="KW-1185">Reference proteome</keyword>
<dbReference type="eggNOG" id="KOG2812">
    <property type="taxonomic scope" value="Eukaryota"/>
</dbReference>
<reference evidence="5" key="1">
    <citation type="submission" date="2011-08" db="EMBL/GenBank/DDBJ databases">
        <authorList>
            <person name="Rombauts S."/>
        </authorList>
    </citation>
    <scope>NUCLEOTIDE SEQUENCE</scope>
    <source>
        <strain evidence="5">London</strain>
    </source>
</reference>
<dbReference type="AlphaFoldDB" id="T1L1A1"/>
<feature type="domain" description="NF-kappa-B-activating protein C-terminal" evidence="3">
    <location>
        <begin position="189"/>
        <end position="288"/>
    </location>
</feature>
<dbReference type="Proteomes" id="UP000015104">
    <property type="component" value="Unassembled WGS sequence"/>
</dbReference>
<feature type="compositionally biased region" description="Basic residues" evidence="2">
    <location>
        <begin position="99"/>
        <end position="112"/>
    </location>
</feature>
<dbReference type="EMBL" id="CAEY01000891">
    <property type="status" value="NOT_ANNOTATED_CDS"/>
    <property type="molecule type" value="Genomic_DNA"/>
</dbReference>
<dbReference type="GO" id="GO:0003682">
    <property type="term" value="F:chromatin binding"/>
    <property type="evidence" value="ECO:0007669"/>
    <property type="project" value="InterPro"/>
</dbReference>
<feature type="compositionally biased region" description="Basic and acidic residues" evidence="2">
    <location>
        <begin position="151"/>
        <end position="166"/>
    </location>
</feature>
<gene>
    <name evidence="4" type="primary">107369333</name>
</gene>
<dbReference type="InterPro" id="IPR009269">
    <property type="entry name" value="NKAP_C"/>
</dbReference>
<proteinExistence type="inferred from homology"/>
<evidence type="ECO:0000313" key="5">
    <source>
        <dbReference type="Proteomes" id="UP000015104"/>
    </source>
</evidence>
<comment type="similarity">
    <text evidence="1">Belongs to the NKAP family.</text>
</comment>
<dbReference type="PANTHER" id="PTHR13087">
    <property type="entry name" value="NF-KAPPA B ACTIVATING PROTEIN"/>
    <property type="match status" value="1"/>
</dbReference>
<evidence type="ECO:0000313" key="4">
    <source>
        <dbReference type="EnsemblMetazoa" id="tetur31g01010.1"/>
    </source>
</evidence>
<name>T1L1A1_TETUR</name>
<evidence type="ECO:0000256" key="1">
    <source>
        <dbReference type="ARBA" id="ARBA00009313"/>
    </source>
</evidence>
<organism evidence="4 5">
    <name type="scientific">Tetranychus urticae</name>
    <name type="common">Two-spotted spider mite</name>
    <dbReference type="NCBI Taxonomy" id="32264"/>
    <lineage>
        <taxon>Eukaryota</taxon>
        <taxon>Metazoa</taxon>
        <taxon>Ecdysozoa</taxon>
        <taxon>Arthropoda</taxon>
        <taxon>Chelicerata</taxon>
        <taxon>Arachnida</taxon>
        <taxon>Acari</taxon>
        <taxon>Acariformes</taxon>
        <taxon>Trombidiformes</taxon>
        <taxon>Prostigmata</taxon>
        <taxon>Eleutherengona</taxon>
        <taxon>Raphignathae</taxon>
        <taxon>Tetranychoidea</taxon>
        <taxon>Tetranychidae</taxon>
        <taxon>Tetranychus</taxon>
    </lineage>
</organism>
<dbReference type="STRING" id="32264.T1L1A1"/>
<sequence>MRDQRDDYWASQRKRREEIGTEGCPKVWNTSPKRELDSDDDEEDFKLRLHRRKAESQSSDSEVDLKSKRSKKRKKKDKKHKHKSKKSKKSKRSDEHASSKHQHKHRSKKKRRSSDSSSDGYSSESSDASDKADTALPKELKPVGPYEEEQEFLKEVIEKQKLKGEEASQDSDDSQIGPLPKGSVQLNAKDYGRALLPGEGAAMAQYVAEGKRIPRRGEIGLTSEQIESFENVGYVMSGSRHRRMEAVRLRKENQIYSADEKRALAMFNREERQKRESKILSQFKEMIKSKHDK</sequence>
<reference evidence="4" key="2">
    <citation type="submission" date="2015-06" db="UniProtKB">
        <authorList>
            <consortium name="EnsemblMetazoa"/>
        </authorList>
    </citation>
    <scope>IDENTIFICATION</scope>
</reference>
<dbReference type="EnsemblMetazoa" id="tetur31g01010.1">
    <property type="protein sequence ID" value="tetur31g01010.1"/>
    <property type="gene ID" value="tetur31g01010"/>
</dbReference>
<dbReference type="HOGENOM" id="CLU_032439_1_0_1"/>
<dbReference type="InterPro" id="IPR040466">
    <property type="entry name" value="NKAP"/>
</dbReference>
<feature type="compositionally biased region" description="Low complexity" evidence="2">
    <location>
        <begin position="115"/>
        <end position="126"/>
    </location>
</feature>
<dbReference type="PANTHER" id="PTHR13087:SF0">
    <property type="entry name" value="NFKB ACTIVATING PROTEIN LIKE"/>
    <property type="match status" value="1"/>
</dbReference>
<feature type="region of interest" description="Disordered" evidence="2">
    <location>
        <begin position="1"/>
        <end position="185"/>
    </location>
</feature>
<evidence type="ECO:0000259" key="3">
    <source>
        <dbReference type="Pfam" id="PF06047"/>
    </source>
</evidence>
<dbReference type="GO" id="GO:0005634">
    <property type="term" value="C:nucleus"/>
    <property type="evidence" value="ECO:0007669"/>
    <property type="project" value="TreeGrafter"/>
</dbReference>